<dbReference type="PROSITE" id="PS51253">
    <property type="entry name" value="HTH_CENPB"/>
    <property type="match status" value="1"/>
</dbReference>
<dbReference type="Gene3D" id="1.10.10.60">
    <property type="entry name" value="Homeodomain-like"/>
    <property type="match status" value="1"/>
</dbReference>
<keyword evidence="1" id="KW-0238">DNA-binding</keyword>
<evidence type="ECO:0000256" key="1">
    <source>
        <dbReference type="ARBA" id="ARBA00023125"/>
    </source>
</evidence>
<dbReference type="InterPro" id="IPR050863">
    <property type="entry name" value="CenT-Element_Derived"/>
</dbReference>
<dbReference type="Pfam" id="PF03221">
    <property type="entry name" value="HTH_Tnp_Tc5"/>
    <property type="match status" value="1"/>
</dbReference>
<keyword evidence="4" id="KW-1185">Reference proteome</keyword>
<dbReference type="InterPro" id="IPR004875">
    <property type="entry name" value="DDE_SF_endonuclease_dom"/>
</dbReference>
<sequence>MNDDVNTRRTRRLPGGGRKSPFIELEQNLISWVRARNSKCLRVKDQYIRLKAVQLYREQILAAIGSGFNSDNQRVEFAASAGWCSRFKKRYEILMDYCKNNILSRRETAFSREPTLLIIDSYGEHVKLLKENKLAKYNVFVVTVPPNLTGVLQPLDVAINRSYQRFHDSLYDQYIAEALENPELQTKAGNPKVPDYRRVSDWVVEWMDTKTSAEIIKAFQVCGLVPRPRFDLDQLHPPLKDLFSADYNMEDWNEKYSELCDNEDASRLVINITAAEWFMPLDESGFSFFCCVLYMKDRSQHDLEGALNAYITEVVSYMSALPDIEGLHDDDHGDALMNRSVEPSDIEIFTVSSLEKWNIKVTTLNHDCLVMSEFEYTVEEAVKSVHIVNMDSYYAIKIV</sequence>
<dbReference type="SUPFAM" id="SSF46689">
    <property type="entry name" value="Homeodomain-like"/>
    <property type="match status" value="1"/>
</dbReference>
<dbReference type="InterPro" id="IPR006600">
    <property type="entry name" value="HTH_CenpB_DNA-bd_dom"/>
</dbReference>
<dbReference type="EMBL" id="JBJQOH010000007">
    <property type="protein sequence ID" value="KAL3680025.1"/>
    <property type="molecule type" value="Genomic_DNA"/>
</dbReference>
<evidence type="ECO:0000259" key="2">
    <source>
        <dbReference type="PROSITE" id="PS51253"/>
    </source>
</evidence>
<protein>
    <recommendedName>
        <fullName evidence="2">HTH CENPB-type domain-containing protein</fullName>
    </recommendedName>
</protein>
<dbReference type="Proteomes" id="UP001633002">
    <property type="component" value="Unassembled WGS sequence"/>
</dbReference>
<dbReference type="AlphaFoldDB" id="A0ABD3GLE1"/>
<dbReference type="GO" id="GO:0003677">
    <property type="term" value="F:DNA binding"/>
    <property type="evidence" value="ECO:0007669"/>
    <property type="project" value="UniProtKB-KW"/>
</dbReference>
<dbReference type="PANTHER" id="PTHR19303:SF73">
    <property type="entry name" value="PROTEIN PDC2"/>
    <property type="match status" value="1"/>
</dbReference>
<proteinExistence type="predicted"/>
<gene>
    <name evidence="3" type="ORF">R1sor_022981</name>
</gene>
<name>A0ABD3GLE1_9MARC</name>
<dbReference type="PANTHER" id="PTHR19303">
    <property type="entry name" value="TRANSPOSON"/>
    <property type="match status" value="1"/>
</dbReference>
<evidence type="ECO:0000313" key="3">
    <source>
        <dbReference type="EMBL" id="KAL3680025.1"/>
    </source>
</evidence>
<accession>A0ABD3GLE1</accession>
<evidence type="ECO:0000313" key="4">
    <source>
        <dbReference type="Proteomes" id="UP001633002"/>
    </source>
</evidence>
<comment type="caution">
    <text evidence="3">The sequence shown here is derived from an EMBL/GenBank/DDBJ whole genome shotgun (WGS) entry which is preliminary data.</text>
</comment>
<dbReference type="InterPro" id="IPR009057">
    <property type="entry name" value="Homeodomain-like_sf"/>
</dbReference>
<dbReference type="Pfam" id="PF03184">
    <property type="entry name" value="DDE_1"/>
    <property type="match status" value="1"/>
</dbReference>
<organism evidence="3 4">
    <name type="scientific">Riccia sorocarpa</name>
    <dbReference type="NCBI Taxonomy" id="122646"/>
    <lineage>
        <taxon>Eukaryota</taxon>
        <taxon>Viridiplantae</taxon>
        <taxon>Streptophyta</taxon>
        <taxon>Embryophyta</taxon>
        <taxon>Marchantiophyta</taxon>
        <taxon>Marchantiopsida</taxon>
        <taxon>Marchantiidae</taxon>
        <taxon>Marchantiales</taxon>
        <taxon>Ricciaceae</taxon>
        <taxon>Riccia</taxon>
    </lineage>
</organism>
<reference evidence="3 4" key="1">
    <citation type="submission" date="2024-09" db="EMBL/GenBank/DDBJ databases">
        <title>Chromosome-scale assembly of Riccia sorocarpa.</title>
        <authorList>
            <person name="Paukszto L."/>
        </authorList>
    </citation>
    <scope>NUCLEOTIDE SEQUENCE [LARGE SCALE GENOMIC DNA]</scope>
    <source>
        <strain evidence="3">LP-2024</strain>
        <tissue evidence="3">Aerial parts of the thallus</tissue>
    </source>
</reference>
<feature type="domain" description="HTH CENPB-type" evidence="2">
    <location>
        <begin position="13"/>
        <end position="97"/>
    </location>
</feature>